<sequence>MVAALAALAVLVVGILALALPRNQGSVPAGTTTDPAPSPRPTMSVRPGPTGPGEAQFEPSGPPLVTPTEPAASDIGSATPSSGTAGG</sequence>
<reference evidence="2" key="2">
    <citation type="submission" date="2020-09" db="EMBL/GenBank/DDBJ databases">
        <authorList>
            <person name="Sun Q."/>
            <person name="Zhou Y."/>
        </authorList>
    </citation>
    <scope>NUCLEOTIDE SEQUENCE</scope>
    <source>
        <strain evidence="2">CGMCC 1.10749</strain>
    </source>
</reference>
<reference evidence="2" key="1">
    <citation type="journal article" date="2014" name="Int. J. Syst. Evol. Microbiol.">
        <title>Complete genome sequence of Corynebacterium casei LMG S-19264T (=DSM 44701T), isolated from a smear-ripened cheese.</title>
        <authorList>
            <consortium name="US DOE Joint Genome Institute (JGI-PGF)"/>
            <person name="Walter F."/>
            <person name="Albersmeier A."/>
            <person name="Kalinowski J."/>
            <person name="Ruckert C."/>
        </authorList>
    </citation>
    <scope>NUCLEOTIDE SEQUENCE</scope>
    <source>
        <strain evidence="2">CGMCC 1.10749</strain>
    </source>
</reference>
<feature type="compositionally biased region" description="Low complexity" evidence="1">
    <location>
        <begin position="76"/>
        <end position="87"/>
    </location>
</feature>
<proteinExistence type="predicted"/>
<evidence type="ECO:0000313" key="2">
    <source>
        <dbReference type="EMBL" id="GGB68314.1"/>
    </source>
</evidence>
<dbReference type="AlphaFoldDB" id="A0A8H9FSZ4"/>
<feature type="compositionally biased region" description="Polar residues" evidence="1">
    <location>
        <begin position="23"/>
        <end position="35"/>
    </location>
</feature>
<organism evidence="2 3">
    <name type="scientific">Knoellia flava</name>
    <dbReference type="NCBI Taxonomy" id="913969"/>
    <lineage>
        <taxon>Bacteria</taxon>
        <taxon>Bacillati</taxon>
        <taxon>Actinomycetota</taxon>
        <taxon>Actinomycetes</taxon>
        <taxon>Micrococcales</taxon>
        <taxon>Intrasporangiaceae</taxon>
        <taxon>Knoellia</taxon>
    </lineage>
</organism>
<feature type="region of interest" description="Disordered" evidence="1">
    <location>
        <begin position="22"/>
        <end position="87"/>
    </location>
</feature>
<evidence type="ECO:0000313" key="3">
    <source>
        <dbReference type="Proteomes" id="UP000628079"/>
    </source>
</evidence>
<protein>
    <submittedName>
        <fullName evidence="2">Uncharacterized protein</fullName>
    </submittedName>
</protein>
<comment type="caution">
    <text evidence="2">The sequence shown here is derived from an EMBL/GenBank/DDBJ whole genome shotgun (WGS) entry which is preliminary data.</text>
</comment>
<dbReference type="Proteomes" id="UP000628079">
    <property type="component" value="Unassembled WGS sequence"/>
</dbReference>
<evidence type="ECO:0000256" key="1">
    <source>
        <dbReference type="SAM" id="MobiDB-lite"/>
    </source>
</evidence>
<accession>A0A8H9FSZ4</accession>
<gene>
    <name evidence="2" type="ORF">GCM10011314_04480</name>
</gene>
<name>A0A8H9FSZ4_9MICO</name>
<dbReference type="EMBL" id="BMEA01000001">
    <property type="protein sequence ID" value="GGB68314.1"/>
    <property type="molecule type" value="Genomic_DNA"/>
</dbReference>